<keyword evidence="6" id="KW-0966">Cell projection</keyword>
<evidence type="ECO:0000313" key="6">
    <source>
        <dbReference type="EMBL" id="XBS20641.1"/>
    </source>
</evidence>
<comment type="subunit">
    <text evidence="4">Monomer. Interacts with the flagellar basal bodies.</text>
</comment>
<accession>A0AAU7NUG6</accession>
<keyword evidence="1 4" id="KW-0973">c-di-GMP</keyword>
<evidence type="ECO:0000313" key="7">
    <source>
        <dbReference type="Proteomes" id="UP001225378"/>
    </source>
</evidence>
<organism evidence="6 7">
    <name type="scientific">Methylomarinum roseum</name>
    <dbReference type="NCBI Taxonomy" id="3067653"/>
    <lineage>
        <taxon>Bacteria</taxon>
        <taxon>Pseudomonadati</taxon>
        <taxon>Pseudomonadota</taxon>
        <taxon>Gammaproteobacteria</taxon>
        <taxon>Methylococcales</taxon>
        <taxon>Methylococcaceae</taxon>
        <taxon>Methylomarinum</taxon>
    </lineage>
</organism>
<dbReference type="InterPro" id="IPR023787">
    <property type="entry name" value="T3SS_YcgR"/>
</dbReference>
<sequence length="244" mass="28033">MEKNSQFYVKNAKQIHTHLNQLLKKSCLISVHFGDHNDSFITTLTGIDAKKNRLSFDYGPKEYQNKQLLKSPKTEFRAEFDGIKVSFLGEKITKSLTKGQAAFTMPIPNALLWMQRRKFYRVKVPLAHDSYCEISFTDEDQGKQQRVRYKLLDISISGFSFLNDQPQFSHDLIPTDEFSDCTLHLNGAGDPIISFIVKNKFNISPDKPDKGQRVGCAFGNITPACESNIQRYMQTIEREQRNLL</sequence>
<dbReference type="EMBL" id="CP157743">
    <property type="protein sequence ID" value="XBS20641.1"/>
    <property type="molecule type" value="Genomic_DNA"/>
</dbReference>
<dbReference type="InterPro" id="IPR012349">
    <property type="entry name" value="Split_barrel_FMN-bd"/>
</dbReference>
<comment type="function">
    <text evidence="4">Acts as a flagellar brake, regulating swimming and swarming in a bis-(3'-5') cyclic diguanylic acid (c-di-GMP)-dependent manner. Binds 1 c-di-GMP dimer per subunit. Increasing levels of c-di-GMP lead to decreased motility.</text>
</comment>
<dbReference type="RefSeq" id="WP_349431715.1">
    <property type="nucleotide sequence ID" value="NZ_CP157743.1"/>
</dbReference>
<gene>
    <name evidence="4" type="primary">ycgR</name>
    <name evidence="6" type="ORF">Q9L42_000495</name>
</gene>
<dbReference type="GO" id="GO:0071945">
    <property type="term" value="P:regulation of bacterial-type flagellum-dependent cell motility by regulation of motor speed"/>
    <property type="evidence" value="ECO:0007669"/>
    <property type="project" value="UniProtKB-UniRule"/>
</dbReference>
<keyword evidence="3 4" id="KW-0975">Bacterial flagellum</keyword>
<proteinExistence type="inferred from homology"/>
<dbReference type="GO" id="GO:0035438">
    <property type="term" value="F:cyclic-di-GMP binding"/>
    <property type="evidence" value="ECO:0007669"/>
    <property type="project" value="UniProtKB-UniRule"/>
</dbReference>
<keyword evidence="7" id="KW-1185">Reference proteome</keyword>
<dbReference type="Gene3D" id="2.30.110.10">
    <property type="entry name" value="Electron Transport, Fmn-binding Protein, Chain A"/>
    <property type="match status" value="1"/>
</dbReference>
<evidence type="ECO:0000256" key="2">
    <source>
        <dbReference type="ARBA" id="ARBA00022741"/>
    </source>
</evidence>
<evidence type="ECO:0000256" key="4">
    <source>
        <dbReference type="HAMAP-Rule" id="MF_01457"/>
    </source>
</evidence>
<evidence type="ECO:0000259" key="5">
    <source>
        <dbReference type="Pfam" id="PF07317"/>
    </source>
</evidence>
<keyword evidence="6" id="KW-0969">Cilium</keyword>
<evidence type="ECO:0000256" key="3">
    <source>
        <dbReference type="ARBA" id="ARBA00023143"/>
    </source>
</evidence>
<keyword evidence="6" id="KW-0282">Flagellum</keyword>
<protein>
    <recommendedName>
        <fullName evidence="4">Flagellar brake protein YcgR</fullName>
    </recommendedName>
    <alternativeName>
        <fullName evidence="4">Cyclic di-GMP binding protein YcgR</fullName>
    </alternativeName>
</protein>
<name>A0AAU7NUG6_9GAMM</name>
<dbReference type="GO" id="GO:0009425">
    <property type="term" value="C:bacterial-type flagellum basal body"/>
    <property type="evidence" value="ECO:0007669"/>
    <property type="project" value="UniProtKB-SubCell"/>
</dbReference>
<dbReference type="HAMAP" id="MF_01457">
    <property type="entry name" value="YcgR"/>
    <property type="match status" value="1"/>
</dbReference>
<comment type="similarity">
    <text evidence="4">Belongs to the YcgR family.</text>
</comment>
<evidence type="ECO:0000256" key="1">
    <source>
        <dbReference type="ARBA" id="ARBA00022636"/>
    </source>
</evidence>
<reference evidence="6 7" key="1">
    <citation type="journal article" date="2024" name="Microbiology">
        <title>Methylomarinum rosea sp. nov., a novel halophilic methanotrophic bacterium from the hypersaline Lake Elton.</title>
        <authorList>
            <person name="Suleimanov R.Z."/>
            <person name="Oshkin I.Y."/>
            <person name="Danilova O.V."/>
            <person name="Suzina N.E."/>
            <person name="Dedysh S.N."/>
        </authorList>
    </citation>
    <scope>NUCLEOTIDE SEQUENCE [LARGE SCALE GENOMIC DNA]</scope>
    <source>
        <strain evidence="6 7">Ch1-1</strain>
    </source>
</reference>
<dbReference type="InterPro" id="IPR009926">
    <property type="entry name" value="T3SS_YcgR_PilZN"/>
</dbReference>
<comment type="subcellular location">
    <subcellularLocation>
        <location evidence="4">Bacterial flagellum basal body</location>
    </subcellularLocation>
</comment>
<feature type="domain" description="Type III secretion system flagellar brake protein YcgR PilZN" evidence="5">
    <location>
        <begin position="7"/>
        <end position="112"/>
    </location>
</feature>
<keyword evidence="2 4" id="KW-0547">Nucleotide-binding</keyword>
<dbReference type="KEGG" id="mech:Q9L42_000495"/>
<dbReference type="GO" id="GO:0071973">
    <property type="term" value="P:bacterial-type flagellum-dependent cell motility"/>
    <property type="evidence" value="ECO:0007669"/>
    <property type="project" value="UniProtKB-UniRule"/>
</dbReference>
<dbReference type="Proteomes" id="UP001225378">
    <property type="component" value="Chromosome"/>
</dbReference>
<dbReference type="Pfam" id="PF07317">
    <property type="entry name" value="PilZN"/>
    <property type="match status" value="1"/>
</dbReference>
<dbReference type="Gene3D" id="2.40.10.220">
    <property type="entry name" value="predicted glycosyltransferase like domains"/>
    <property type="match status" value="1"/>
</dbReference>
<dbReference type="AlphaFoldDB" id="A0AAU7NUG6"/>